<gene>
    <name evidence="3" type="ORF">TASK_LOCUS10085</name>
</gene>
<organism evidence="5">
    <name type="scientific">Taenia asiatica</name>
    <name type="common">Asian tapeworm</name>
    <dbReference type="NCBI Taxonomy" id="60517"/>
    <lineage>
        <taxon>Eukaryota</taxon>
        <taxon>Metazoa</taxon>
        <taxon>Spiralia</taxon>
        <taxon>Lophotrochozoa</taxon>
        <taxon>Platyhelminthes</taxon>
        <taxon>Cestoda</taxon>
        <taxon>Eucestoda</taxon>
        <taxon>Cyclophyllidea</taxon>
        <taxon>Taeniidae</taxon>
        <taxon>Taenia</taxon>
    </lineage>
</organism>
<evidence type="ECO:0000313" key="4">
    <source>
        <dbReference type="Proteomes" id="UP000282613"/>
    </source>
</evidence>
<accession>A0A0R3WGU1</accession>
<keyword evidence="2" id="KW-1133">Transmembrane helix</keyword>
<evidence type="ECO:0000256" key="1">
    <source>
        <dbReference type="SAM" id="MobiDB-lite"/>
    </source>
</evidence>
<dbReference type="WBParaSite" id="TASK_0001008401-mRNA-1">
    <property type="protein sequence ID" value="TASK_0001008401-mRNA-1"/>
    <property type="gene ID" value="TASK_0001008401"/>
</dbReference>
<keyword evidence="2" id="KW-0812">Transmembrane</keyword>
<feature type="transmembrane region" description="Helical" evidence="2">
    <location>
        <begin position="12"/>
        <end position="38"/>
    </location>
</feature>
<evidence type="ECO:0000256" key="2">
    <source>
        <dbReference type="SAM" id="Phobius"/>
    </source>
</evidence>
<proteinExistence type="predicted"/>
<dbReference type="AlphaFoldDB" id="A0A0R3WGU1"/>
<sequence length="136" mass="15116">MSIDAEQRINGVLLIFQLTQFTISIAALAYLQALMTYYNRKMQRFQRLRQGLTQDFAASSDKHIEEDEGEESGSDESVETVPTSSPDYASLPIRTVDGSEEVFHGSKPASAAEIGKLMHFHLMSRVAKVSNISMIS</sequence>
<dbReference type="Proteomes" id="UP000282613">
    <property type="component" value="Unassembled WGS sequence"/>
</dbReference>
<protein>
    <submittedName>
        <fullName evidence="5">Copper transporter</fullName>
    </submittedName>
</protein>
<name>A0A0R3WGU1_TAEAS</name>
<keyword evidence="4" id="KW-1185">Reference proteome</keyword>
<evidence type="ECO:0000313" key="3">
    <source>
        <dbReference type="EMBL" id="VDK48419.1"/>
    </source>
</evidence>
<reference evidence="5" key="1">
    <citation type="submission" date="2017-02" db="UniProtKB">
        <authorList>
            <consortium name="WormBaseParasite"/>
        </authorList>
    </citation>
    <scope>IDENTIFICATION</scope>
</reference>
<reference evidence="3 4" key="2">
    <citation type="submission" date="2018-11" db="EMBL/GenBank/DDBJ databases">
        <authorList>
            <consortium name="Pathogen Informatics"/>
        </authorList>
    </citation>
    <scope>NUCLEOTIDE SEQUENCE [LARGE SCALE GENOMIC DNA]</scope>
</reference>
<feature type="region of interest" description="Disordered" evidence="1">
    <location>
        <begin position="57"/>
        <end position="91"/>
    </location>
</feature>
<dbReference type="EMBL" id="UYRS01020238">
    <property type="protein sequence ID" value="VDK48419.1"/>
    <property type="molecule type" value="Genomic_DNA"/>
</dbReference>
<keyword evidence="2" id="KW-0472">Membrane</keyword>
<feature type="compositionally biased region" description="Acidic residues" evidence="1">
    <location>
        <begin position="66"/>
        <end position="78"/>
    </location>
</feature>
<evidence type="ECO:0000313" key="5">
    <source>
        <dbReference type="WBParaSite" id="TASK_0001008401-mRNA-1"/>
    </source>
</evidence>